<reference evidence="2" key="1">
    <citation type="submission" date="2018-05" db="EMBL/GenBank/DDBJ databases">
        <title>Complete Genome Sequence of Methylobacterium sp. 17SD2-17.</title>
        <authorList>
            <person name="Srinivasan S."/>
        </authorList>
    </citation>
    <scope>NUCLEOTIDE SEQUENCE [LARGE SCALE GENOMIC DNA]</scope>
    <source>
        <strain evidence="2">17SD2-17</strain>
    </source>
</reference>
<evidence type="ECO:0008006" key="3">
    <source>
        <dbReference type="Google" id="ProtNLM"/>
    </source>
</evidence>
<dbReference type="EMBL" id="CP029550">
    <property type="protein sequence ID" value="AWN40625.1"/>
    <property type="molecule type" value="Genomic_DNA"/>
</dbReference>
<protein>
    <recommendedName>
        <fullName evidence="3">DUF2946 domain-containing protein</fullName>
    </recommendedName>
</protein>
<dbReference type="AlphaFoldDB" id="A0A2U8W3F2"/>
<accession>A0A2U8W3F2</accession>
<organism evidence="1 2">
    <name type="scientific">Methylobacterium durans</name>
    <dbReference type="NCBI Taxonomy" id="2202825"/>
    <lineage>
        <taxon>Bacteria</taxon>
        <taxon>Pseudomonadati</taxon>
        <taxon>Pseudomonadota</taxon>
        <taxon>Alphaproteobacteria</taxon>
        <taxon>Hyphomicrobiales</taxon>
        <taxon>Methylobacteriaceae</taxon>
        <taxon>Methylobacterium</taxon>
    </lineage>
</organism>
<dbReference type="Proteomes" id="UP000245926">
    <property type="component" value="Chromosome"/>
</dbReference>
<proteinExistence type="predicted"/>
<keyword evidence="2" id="KW-1185">Reference proteome</keyword>
<dbReference type="KEGG" id="mets:DK389_08890"/>
<evidence type="ECO:0000313" key="2">
    <source>
        <dbReference type="Proteomes" id="UP000245926"/>
    </source>
</evidence>
<gene>
    <name evidence="1" type="ORF">DK389_08890</name>
</gene>
<sequence>MRPAPTRITSAGARIAVGAHWRLARCLLALLAILALSVPALEGSAEAATHHALAEHVSLDLPDPGFDAHPDGGLVHHCAHCACHQAVTSAPAEPAPCAAAAEIRFPARAETGPARAAAPPRRPPRA</sequence>
<dbReference type="RefSeq" id="WP_109888931.1">
    <property type="nucleotide sequence ID" value="NZ_CP029550.1"/>
</dbReference>
<name>A0A2U8W3F2_9HYPH</name>
<evidence type="ECO:0000313" key="1">
    <source>
        <dbReference type="EMBL" id="AWN40625.1"/>
    </source>
</evidence>